<feature type="transmembrane region" description="Helical" evidence="2">
    <location>
        <begin position="664"/>
        <end position="684"/>
    </location>
</feature>
<feature type="transmembrane region" description="Helical" evidence="2">
    <location>
        <begin position="54"/>
        <end position="73"/>
    </location>
</feature>
<feature type="transmembrane region" description="Helical" evidence="2">
    <location>
        <begin position="135"/>
        <end position="155"/>
    </location>
</feature>
<organism evidence="3 4">
    <name type="scientific">Prescottella agglutinans</name>
    <dbReference type="NCBI Taxonomy" id="1644129"/>
    <lineage>
        <taxon>Bacteria</taxon>
        <taxon>Bacillati</taxon>
        <taxon>Actinomycetota</taxon>
        <taxon>Actinomycetes</taxon>
        <taxon>Mycobacteriales</taxon>
        <taxon>Nocardiaceae</taxon>
        <taxon>Prescottella</taxon>
    </lineage>
</organism>
<dbReference type="Proteomes" id="UP001160334">
    <property type="component" value="Unassembled WGS sequence"/>
</dbReference>
<sequence length="986" mass="103453">MAVLQPDSRRVGTVNSVAHRVFEFFASPKRVMRMLGWISAVIVAGAIVDANGIRSALVVAAIVAATALTVVAWRRSSSAVLAVVSSIVWSGVIVAAGAATSLTLMVDRGFVYYTAYLAGVWAITVVVLRSRRTGFSPAITAGLGHLTLMATLPIQMWQPSAAAPVAGLLLALAVVWWRMRLTPTSPAPATRWRRNAMRARQVGTGGLAVGLIASTVMLGAAAPASAFGLSSITGAITAPVREAICGMTEPNLEQQPVGAGPESWFSNQNLAKATDNKSGKVSENALDTNLAARGDMSQYTLYEISGLRGLDWVNWQYSPDPEDPVKPDNCSIPAWMWTMSGNAVFTINLYLLQATIALKELAQSKNPVAWLYDKTDSVVANFFVSFAVPLMSLALIVGGVMVGFASFRGGGRDALGKVGASVGVMVVGGLLFGGLALTDKGGPSMDNPSGSGFYTLSSTLDSAIGGINSQLTTAILGSLDGDKGEEFCHVPPGDESTLGQRVSSCVLAETLAYRPWALGQFGPGGRDAVYVDPSVANEPGQAAEGVRYQEVDKPGETLPCYTNLDMCNDLRTYLIVQQGGPTIGDEITKCLDGNSPKDRSQAEQCVPYFAAAKVLADRVNQAKNDTGETTAAAESTASKTQAVDARTMYNAFTGSNGLQRLTQAASSLVATLVIAIALTSLSIITMVWHVTLFGLFMMGPLVVAAATFFGKAHLMRDYLFSILHTFSARAVYGFVMTLIIFIICLVFRSDSIYTGMKIIIVGMVLFGFWKLIRKVDEMIRPKASSINMNVADKTNQNLMRATGGGNLGKAAAGYAGYKGARKLAKAPGAVGRGAMKAAPKVASTGRATVTGAGRAVRGAGVGAVNALGGAHKENVQAARDLGHGTARVTARRLVTAPITGAAGAARGAYQGARGNTPTYSGQGTNRAVDGAARAGSAAARFGREASFQAQYQAMRATDGISRKLNPSKQLAAQQYKQKQDSRNSSD</sequence>
<keyword evidence="2" id="KW-1133">Transmembrane helix</keyword>
<dbReference type="RefSeq" id="WP_280763801.1">
    <property type="nucleotide sequence ID" value="NZ_JARXVC010000024.1"/>
</dbReference>
<keyword evidence="4" id="KW-1185">Reference proteome</keyword>
<feature type="transmembrane region" description="Helical" evidence="2">
    <location>
        <begin position="31"/>
        <end position="48"/>
    </location>
</feature>
<keyword evidence="2" id="KW-0472">Membrane</keyword>
<feature type="transmembrane region" description="Helical" evidence="2">
    <location>
        <begin position="80"/>
        <end position="104"/>
    </location>
</feature>
<comment type="caution">
    <text evidence="3">The sequence shown here is derived from an EMBL/GenBank/DDBJ whole genome shotgun (WGS) entry which is preliminary data.</text>
</comment>
<dbReference type="EMBL" id="JARXVC010000024">
    <property type="protein sequence ID" value="MDH6284585.1"/>
    <property type="molecule type" value="Genomic_DNA"/>
</dbReference>
<feature type="transmembrane region" description="Helical" evidence="2">
    <location>
        <begin position="334"/>
        <end position="358"/>
    </location>
</feature>
<feature type="transmembrane region" description="Helical" evidence="2">
    <location>
        <begin position="161"/>
        <end position="181"/>
    </location>
</feature>
<feature type="transmembrane region" description="Helical" evidence="2">
    <location>
        <begin position="418"/>
        <end position="437"/>
    </location>
</feature>
<name>A0ABT6ML19_9NOCA</name>
<accession>A0ABT6ML19</accession>
<evidence type="ECO:0000313" key="4">
    <source>
        <dbReference type="Proteomes" id="UP001160334"/>
    </source>
</evidence>
<proteinExistence type="predicted"/>
<evidence type="ECO:0000313" key="3">
    <source>
        <dbReference type="EMBL" id="MDH6284585.1"/>
    </source>
</evidence>
<feature type="transmembrane region" description="Helical" evidence="2">
    <location>
        <begin position="110"/>
        <end position="128"/>
    </location>
</feature>
<protein>
    <submittedName>
        <fullName evidence="3">Uncharacterized protein</fullName>
    </submittedName>
</protein>
<feature type="compositionally biased region" description="Basic and acidic residues" evidence="1">
    <location>
        <begin position="977"/>
        <end position="986"/>
    </location>
</feature>
<feature type="region of interest" description="Disordered" evidence="1">
    <location>
        <begin position="959"/>
        <end position="986"/>
    </location>
</feature>
<reference evidence="3 4" key="1">
    <citation type="submission" date="2023-04" db="EMBL/GenBank/DDBJ databases">
        <title>Forest soil microbial communities from Buena Vista Peninsula, Colon Province, Panama.</title>
        <authorList>
            <person name="Bouskill N."/>
        </authorList>
    </citation>
    <scope>NUCLEOTIDE SEQUENCE [LARGE SCALE GENOMIC DNA]</scope>
    <source>
        <strain evidence="3 4">CFH S0262</strain>
    </source>
</reference>
<feature type="transmembrane region" description="Helical" evidence="2">
    <location>
        <begin position="730"/>
        <end position="748"/>
    </location>
</feature>
<gene>
    <name evidence="3" type="ORF">M2280_005846</name>
</gene>
<feature type="transmembrane region" description="Helical" evidence="2">
    <location>
        <begin position="202"/>
        <end position="222"/>
    </location>
</feature>
<keyword evidence="2" id="KW-0812">Transmembrane</keyword>
<feature type="transmembrane region" description="Helical" evidence="2">
    <location>
        <begin position="754"/>
        <end position="772"/>
    </location>
</feature>
<evidence type="ECO:0000256" key="2">
    <source>
        <dbReference type="SAM" id="Phobius"/>
    </source>
</evidence>
<feature type="transmembrane region" description="Helical" evidence="2">
    <location>
        <begin position="379"/>
        <end position="406"/>
    </location>
</feature>
<evidence type="ECO:0000256" key="1">
    <source>
        <dbReference type="SAM" id="MobiDB-lite"/>
    </source>
</evidence>
<feature type="transmembrane region" description="Helical" evidence="2">
    <location>
        <begin position="690"/>
        <end position="709"/>
    </location>
</feature>